<evidence type="ECO:0000313" key="2">
    <source>
        <dbReference type="Proteomes" id="UP001286313"/>
    </source>
</evidence>
<name>A0AAE1KDT3_PETCI</name>
<keyword evidence="2" id="KW-1185">Reference proteome</keyword>
<sequence length="119" mass="12882">MDGCAVRVSADGHNRCSVHAPCITPLGFNPADRSVCGQWLMEVQTVCPQLRPSLPAYDSLCKSWNRARRCDVNWADPVVGTELGFIRSVKSTPGQAFDGGGAVVIQAYPYTYCLPSCSE</sequence>
<comment type="caution">
    <text evidence="1">The sequence shown here is derived from an EMBL/GenBank/DDBJ whole genome shotgun (WGS) entry which is preliminary data.</text>
</comment>
<gene>
    <name evidence="1" type="ORF">Pcinc_023935</name>
</gene>
<reference evidence="1" key="1">
    <citation type="submission" date="2023-10" db="EMBL/GenBank/DDBJ databases">
        <title>Genome assemblies of two species of porcelain crab, Petrolisthes cinctipes and Petrolisthes manimaculis (Anomura: Porcellanidae).</title>
        <authorList>
            <person name="Angst P."/>
        </authorList>
    </citation>
    <scope>NUCLEOTIDE SEQUENCE</scope>
    <source>
        <strain evidence="1">PB745_01</strain>
        <tissue evidence="1">Gill</tissue>
    </source>
</reference>
<dbReference type="EMBL" id="JAWQEG010002593">
    <property type="protein sequence ID" value="KAK3870909.1"/>
    <property type="molecule type" value="Genomic_DNA"/>
</dbReference>
<protein>
    <submittedName>
        <fullName evidence="1">Uncharacterized protein</fullName>
    </submittedName>
</protein>
<accession>A0AAE1KDT3</accession>
<evidence type="ECO:0000313" key="1">
    <source>
        <dbReference type="EMBL" id="KAK3870909.1"/>
    </source>
</evidence>
<organism evidence="1 2">
    <name type="scientific">Petrolisthes cinctipes</name>
    <name type="common">Flat porcelain crab</name>
    <dbReference type="NCBI Taxonomy" id="88211"/>
    <lineage>
        <taxon>Eukaryota</taxon>
        <taxon>Metazoa</taxon>
        <taxon>Ecdysozoa</taxon>
        <taxon>Arthropoda</taxon>
        <taxon>Crustacea</taxon>
        <taxon>Multicrustacea</taxon>
        <taxon>Malacostraca</taxon>
        <taxon>Eumalacostraca</taxon>
        <taxon>Eucarida</taxon>
        <taxon>Decapoda</taxon>
        <taxon>Pleocyemata</taxon>
        <taxon>Anomura</taxon>
        <taxon>Galatheoidea</taxon>
        <taxon>Porcellanidae</taxon>
        <taxon>Petrolisthes</taxon>
    </lineage>
</organism>
<proteinExistence type="predicted"/>
<dbReference type="Proteomes" id="UP001286313">
    <property type="component" value="Unassembled WGS sequence"/>
</dbReference>
<dbReference type="AlphaFoldDB" id="A0AAE1KDT3"/>